<feature type="compositionally biased region" description="Basic and acidic residues" evidence="2">
    <location>
        <begin position="691"/>
        <end position="702"/>
    </location>
</feature>
<evidence type="ECO:0000313" key="3">
    <source>
        <dbReference type="EMBL" id="AYU79373.1"/>
    </source>
</evidence>
<name>A0A3S7WYW0_LEIDO</name>
<sequence>MSGEGVHSLTQRLLSLEDIIRQQEQTISAVLQRLRDVEQHAAAESHNREQAQQQVYALLSDRGGATAEAVNQMQTLLRNHDDRLSALQAEVQGHGVALRGVSDKHDAAFRGMEQRLQADANGAHQRAQTGEAASAEAMRAIQAQLQSLANATQAIEARNHANLLALQQQMSAEVAAQRQRSDNLESAMRDALRDVHGSLSGDVQSAGAQQRGDLEGAVQRINQKLESLDQRTRLDMNQLHNTEQANVSDLRRRVGELEFSLSEMVQAATNGLAREVAQVAQHSQMLDKRQETAHQAILQELAKHDSQLETVDLNWRASVTDLSVKMREDVAATQHRATAGDQALQSQIGGVQDLFVAATDKLRRDLTALTTTVQENCLKPLQQAHHALSIQEQRMSRIADDYASTQDYLRTFVSHVDKDVTQLKHVFEAAVRSAHSDLLERINVIAASHTINQDREMLRAEVNRGLGRLWEDAKNMFLTQRSLNDIQKQLMMLESAVRVELCALAERNTDVWRTIDDLRIGRLRAAQEPITSAIATRIAPEESPFRDSAAANAVTSAVTTPVAGSPSRVPLNQVSAVQADARKASPEQIRTAATAAIAAPWSSISAKTSRASSAAAKAEEICRASDEHSERLRQHEEDIKGLRASLQRLRIAQAQDFSKSASATQWDSASPTSTAAAAAAQDDDTSGEARSAAREAATHVKATESAQDESVHAAKELPLDLQVVDKLEDSLQMQLGELKAMQAATVPGEQGQSLQSSPPSKKIKKPMAAPFSTKATPSRSVLFKKRVVKEEGAATHEAEDEAAAHEAEEDEHGVSDTVAFTISYPPQKAKSHTSLSADAAAAPEDNLVEVPGKSTGEVFILRQDTLGVTSPVSVRMRPATTGSATILAKPVTSSDALVKSNSRESAVKKPFPSRGTTLSEVLLPTCQFVRKREYANFRDFTKREIDAVWVELLNVRRSRGLSKEELLLHISRSKEELLNTVLKIVQQHERELLGMLTSIKTQLTEMYRNPHSMREIRVFPIDGGQRLEEFVRSLSGQLKDMPVATEPVPASTPINTVGPSEDGGQKTLSQPATHEHGERCAATSPTAAVTPSGQSLLSTPRGDQGGVDTTLSSAPSSSPMEPQLIHPMVHRHASHPTLKSESQGVLHVSIDEMASSKLDGSPQCEPSHCLAPKRASSTDQKQVRQHTPTTFVNPQVTAPAPPLSEAEGIRSHSLPAGTSSTSAQLSQTQLPLPSLTPIGFEPHLPLDGFPAVASAGPRPGSGSEPSCYVSLHADRTAAPLDLLRRPSDSAIRGCAGDDPVRYVKGSNSPCSRTGSSIHLNPLHGVGVTNCLPLAETEALQASIVTAAPGTASVAQSMDGGLQVLDDVGQPDTWAPSHQRSRDSSCLRAAAQTGKPDAPRQNDASLEEHHFSHIRQESETYYQSVENMRPSRSGVRRRSAGTAASPSAIDGASPLCAREPGHLYHRQTLTWRQPQPYAPPHHLPSPVSQPQRRDYSSAPNDCSNLVPIGIDPPRPPAHVHSLSSTGTIHLGPYGRPAGANTGGCNGGSSVRYVHSSSQSFSSTAQEQHRSSGKVSSNTVAVRVLDDPVSGADDSSRTDQSSAVTIRPYHEF</sequence>
<dbReference type="VEuPathDB" id="TriTrypDB:LDHU3_25.0500"/>
<feature type="compositionally biased region" description="Polar residues" evidence="2">
    <location>
        <begin position="1175"/>
        <end position="1196"/>
    </location>
</feature>
<feature type="region of interest" description="Disordered" evidence="2">
    <location>
        <begin position="1472"/>
        <end position="1497"/>
    </location>
</feature>
<dbReference type="Proteomes" id="UP000274082">
    <property type="component" value="Chromosome 25"/>
</dbReference>
<accession>A0A3S7WYW0</accession>
<protein>
    <submittedName>
        <fullName evidence="3">Uncharacterized protein</fullName>
    </submittedName>
</protein>
<dbReference type="VEuPathDB" id="TriTrypDB:LdBPK_250430.1"/>
<evidence type="ECO:0000256" key="1">
    <source>
        <dbReference type="SAM" id="Coils"/>
    </source>
</evidence>
<feature type="region of interest" description="Disordered" evidence="2">
    <location>
        <begin position="746"/>
        <end position="776"/>
    </location>
</feature>
<keyword evidence="1" id="KW-0175">Coiled coil</keyword>
<feature type="region of interest" description="Disordered" evidence="2">
    <location>
        <begin position="1041"/>
        <end position="1122"/>
    </location>
</feature>
<gene>
    <name evidence="3" type="ORF">LdCL_250009400</name>
</gene>
<feature type="region of interest" description="Disordered" evidence="2">
    <location>
        <begin position="791"/>
        <end position="814"/>
    </location>
</feature>
<feature type="region of interest" description="Disordered" evidence="2">
    <location>
        <begin position="1156"/>
        <end position="1223"/>
    </location>
</feature>
<organism evidence="3 4">
    <name type="scientific">Leishmania donovani</name>
    <dbReference type="NCBI Taxonomy" id="5661"/>
    <lineage>
        <taxon>Eukaryota</taxon>
        <taxon>Discoba</taxon>
        <taxon>Euglenozoa</taxon>
        <taxon>Kinetoplastea</taxon>
        <taxon>Metakinetoplastina</taxon>
        <taxon>Trypanosomatida</taxon>
        <taxon>Trypanosomatidae</taxon>
        <taxon>Leishmaniinae</taxon>
        <taxon>Leishmania</taxon>
    </lineage>
</organism>
<proteinExistence type="predicted"/>
<feature type="coiled-coil region" evidence="1">
    <location>
        <begin position="138"/>
        <end position="231"/>
    </location>
</feature>
<feature type="compositionally biased region" description="Basic and acidic residues" evidence="2">
    <location>
        <begin position="1405"/>
        <end position="1417"/>
    </location>
</feature>
<dbReference type="VEuPathDB" id="TriTrypDB:LdCL_250009400"/>
<feature type="compositionally biased region" description="Basic and acidic residues" evidence="2">
    <location>
        <begin position="791"/>
        <end position="806"/>
    </location>
</feature>
<evidence type="ECO:0000313" key="4">
    <source>
        <dbReference type="Proteomes" id="UP000274082"/>
    </source>
</evidence>
<reference evidence="3 4" key="1">
    <citation type="journal article" date="2018" name="Sci. Rep.">
        <title>A complete Leishmania donovani reference genome identifies novel genetic variations associated with virulence.</title>
        <authorList>
            <person name="Lypaczewski P."/>
            <person name="Hoshizaki J."/>
            <person name="Zhang W.-W."/>
            <person name="McCall L.-I."/>
            <person name="Torcivia-Rodriguez J."/>
            <person name="Simonyan V."/>
            <person name="Kaur A."/>
            <person name="Dewar K."/>
            <person name="Matlashewski G."/>
        </authorList>
    </citation>
    <scope>NUCLEOTIDE SEQUENCE [LARGE SCALE GENOMIC DNA]</scope>
    <source>
        <strain evidence="3 4">LdCL</strain>
    </source>
</reference>
<feature type="compositionally biased region" description="Polar residues" evidence="2">
    <location>
        <begin position="1107"/>
        <end position="1120"/>
    </location>
</feature>
<feature type="region of interest" description="Disordered" evidence="2">
    <location>
        <begin position="1555"/>
        <end position="1610"/>
    </location>
</feature>
<feature type="coiled-coil region" evidence="1">
    <location>
        <begin position="618"/>
        <end position="652"/>
    </location>
</feature>
<feature type="region of interest" description="Disordered" evidence="2">
    <location>
        <begin position="660"/>
        <end position="711"/>
    </location>
</feature>
<feature type="compositionally biased region" description="Low complexity" evidence="2">
    <location>
        <begin position="667"/>
        <end position="680"/>
    </location>
</feature>
<evidence type="ECO:0000256" key="2">
    <source>
        <dbReference type="SAM" id="MobiDB-lite"/>
    </source>
</evidence>
<feature type="compositionally biased region" description="Low complexity" evidence="2">
    <location>
        <begin position="1081"/>
        <end position="1092"/>
    </location>
</feature>
<keyword evidence="4" id="KW-1185">Reference proteome</keyword>
<feature type="region of interest" description="Disordered" evidence="2">
    <location>
        <begin position="1366"/>
        <end position="1453"/>
    </location>
</feature>
<dbReference type="EMBL" id="CP029524">
    <property type="protein sequence ID" value="AYU79373.1"/>
    <property type="molecule type" value="Genomic_DNA"/>
</dbReference>
<feature type="coiled-coil region" evidence="1">
    <location>
        <begin position="6"/>
        <end position="90"/>
    </location>
</feature>
<dbReference type="OrthoDB" id="266868at2759"/>